<organism evidence="3 4">
    <name type="scientific">Pristionchus fissidentatus</name>
    <dbReference type="NCBI Taxonomy" id="1538716"/>
    <lineage>
        <taxon>Eukaryota</taxon>
        <taxon>Metazoa</taxon>
        <taxon>Ecdysozoa</taxon>
        <taxon>Nematoda</taxon>
        <taxon>Chromadorea</taxon>
        <taxon>Rhabditida</taxon>
        <taxon>Rhabditina</taxon>
        <taxon>Diplogasteromorpha</taxon>
        <taxon>Diplogasteroidea</taxon>
        <taxon>Neodiplogasteridae</taxon>
        <taxon>Pristionchus</taxon>
    </lineage>
</organism>
<dbReference type="GO" id="GO:0008061">
    <property type="term" value="F:chitin binding"/>
    <property type="evidence" value="ECO:0007669"/>
    <property type="project" value="InterPro"/>
</dbReference>
<feature type="non-terminal residue" evidence="3">
    <location>
        <position position="1"/>
    </location>
</feature>
<dbReference type="InterPro" id="IPR050314">
    <property type="entry name" value="Glycosyl_Hydrlase_18"/>
</dbReference>
<accession>A0AAV5VKQ2</accession>
<dbReference type="EMBL" id="BTSY01000003">
    <property type="protein sequence ID" value="GMT19953.1"/>
    <property type="molecule type" value="Genomic_DNA"/>
</dbReference>
<gene>
    <name evidence="3" type="ORF">PFISCL1PPCAC_11250</name>
</gene>
<sequence>QRLPMILRLGLVGLVIALTHTSSASSPVIACYTEFNHPSTLSIPSGLCTHYQLIGGTTIDWLGNFLPPNDTVTNAFTQLRDREKDEERKPNLLLCLTGPNPNWSRLVSFDGNMRKFARASATFLKANGLQGLDLDWEFPYWSADGATWDYGGFARLLEILHEEFAPAGLLLTAAVSGPPTITRVAYNVTALNKYADLVFVMNYDFHVWQPAAPFVGFNAPLHALPTERRELREMNSEASMRAYLKLGLDRKKAIFGLPVYNLAYILANGKFHILYAFADDITYDYTGHDRVCNLTSSPDWHRVWNKYAASSYLYNSAQKLWISEETTDSIRAKVEYAREQEFGGIMIFSLGTDDVKGTCGNGQFPLTRLATKVFTEDS</sequence>
<feature type="domain" description="GH18" evidence="2">
    <location>
        <begin position="27"/>
        <end position="377"/>
    </location>
</feature>
<proteinExistence type="predicted"/>
<dbReference type="PANTHER" id="PTHR11177">
    <property type="entry name" value="CHITINASE"/>
    <property type="match status" value="1"/>
</dbReference>
<dbReference type="SMART" id="SM00636">
    <property type="entry name" value="Glyco_18"/>
    <property type="match status" value="1"/>
</dbReference>
<dbReference type="GO" id="GO:0005975">
    <property type="term" value="P:carbohydrate metabolic process"/>
    <property type="evidence" value="ECO:0007669"/>
    <property type="project" value="InterPro"/>
</dbReference>
<evidence type="ECO:0000313" key="3">
    <source>
        <dbReference type="EMBL" id="GMT19953.1"/>
    </source>
</evidence>
<protein>
    <recommendedName>
        <fullName evidence="2">GH18 domain-containing protein</fullName>
    </recommendedName>
</protein>
<dbReference type="AlphaFoldDB" id="A0AAV5VKQ2"/>
<dbReference type="Pfam" id="PF00704">
    <property type="entry name" value="Glyco_hydro_18"/>
    <property type="match status" value="1"/>
</dbReference>
<dbReference type="GO" id="GO:0004568">
    <property type="term" value="F:chitinase activity"/>
    <property type="evidence" value="ECO:0007669"/>
    <property type="project" value="TreeGrafter"/>
</dbReference>
<dbReference type="InterPro" id="IPR011583">
    <property type="entry name" value="Chitinase_II/V-like_cat"/>
</dbReference>
<keyword evidence="1" id="KW-0732">Signal</keyword>
<dbReference type="GO" id="GO:0006032">
    <property type="term" value="P:chitin catabolic process"/>
    <property type="evidence" value="ECO:0007669"/>
    <property type="project" value="TreeGrafter"/>
</dbReference>
<dbReference type="PANTHER" id="PTHR11177:SF317">
    <property type="entry name" value="CHITINASE 12-RELATED"/>
    <property type="match status" value="1"/>
</dbReference>
<dbReference type="Proteomes" id="UP001432322">
    <property type="component" value="Unassembled WGS sequence"/>
</dbReference>
<evidence type="ECO:0000256" key="1">
    <source>
        <dbReference type="SAM" id="SignalP"/>
    </source>
</evidence>
<dbReference type="GO" id="GO:0005576">
    <property type="term" value="C:extracellular region"/>
    <property type="evidence" value="ECO:0007669"/>
    <property type="project" value="TreeGrafter"/>
</dbReference>
<dbReference type="PROSITE" id="PS51910">
    <property type="entry name" value="GH18_2"/>
    <property type="match status" value="1"/>
</dbReference>
<name>A0AAV5VKQ2_9BILA</name>
<dbReference type="InterPro" id="IPR017853">
    <property type="entry name" value="GH"/>
</dbReference>
<dbReference type="Gene3D" id="3.20.20.80">
    <property type="entry name" value="Glycosidases"/>
    <property type="match status" value="2"/>
</dbReference>
<keyword evidence="4" id="KW-1185">Reference proteome</keyword>
<feature type="signal peptide" evidence="1">
    <location>
        <begin position="1"/>
        <end position="17"/>
    </location>
</feature>
<dbReference type="SUPFAM" id="SSF51445">
    <property type="entry name" value="(Trans)glycosidases"/>
    <property type="match status" value="1"/>
</dbReference>
<feature type="chain" id="PRO_5043966574" description="GH18 domain-containing protein" evidence="1">
    <location>
        <begin position="18"/>
        <end position="378"/>
    </location>
</feature>
<reference evidence="3" key="1">
    <citation type="submission" date="2023-10" db="EMBL/GenBank/DDBJ databases">
        <title>Genome assembly of Pristionchus species.</title>
        <authorList>
            <person name="Yoshida K."/>
            <person name="Sommer R.J."/>
        </authorList>
    </citation>
    <scope>NUCLEOTIDE SEQUENCE</scope>
    <source>
        <strain evidence="3">RS5133</strain>
    </source>
</reference>
<evidence type="ECO:0000259" key="2">
    <source>
        <dbReference type="PROSITE" id="PS51910"/>
    </source>
</evidence>
<dbReference type="InterPro" id="IPR001223">
    <property type="entry name" value="Glyco_hydro18_cat"/>
</dbReference>
<evidence type="ECO:0000313" key="4">
    <source>
        <dbReference type="Proteomes" id="UP001432322"/>
    </source>
</evidence>
<comment type="caution">
    <text evidence="3">The sequence shown here is derived from an EMBL/GenBank/DDBJ whole genome shotgun (WGS) entry which is preliminary data.</text>
</comment>